<proteinExistence type="predicted"/>
<comment type="caution">
    <text evidence="1">The sequence shown here is derived from an EMBL/GenBank/DDBJ whole genome shotgun (WGS) entry which is preliminary data.</text>
</comment>
<gene>
    <name evidence="1" type="ORF">LIER_02682</name>
</gene>
<sequence>MLVHEHFSCDEKFDDEARKVSRVNKYDGWLLVHGERRLHAGKKDFGREFFNARDAREGGRADVVGNRWRYQDCARYETPSTPRLARERGVHYLEGGRGNNGVEDDHRREGSGSEVITFCMAWWHVKNGLRKV</sequence>
<dbReference type="EMBL" id="BAABME010000298">
    <property type="protein sequence ID" value="GAA0141563.1"/>
    <property type="molecule type" value="Genomic_DNA"/>
</dbReference>
<evidence type="ECO:0000313" key="1">
    <source>
        <dbReference type="EMBL" id="GAA0141563.1"/>
    </source>
</evidence>
<protein>
    <submittedName>
        <fullName evidence="1">Uncharacterized protein</fullName>
    </submittedName>
</protein>
<reference evidence="1 2" key="1">
    <citation type="submission" date="2024-01" db="EMBL/GenBank/DDBJ databases">
        <title>The complete chloroplast genome sequence of Lithospermum erythrorhizon: insights into the phylogenetic relationship among Boraginaceae species and the maternal lineages of purple gromwells.</title>
        <authorList>
            <person name="Okada T."/>
            <person name="Watanabe K."/>
        </authorList>
    </citation>
    <scope>NUCLEOTIDE SEQUENCE [LARGE SCALE GENOMIC DNA]</scope>
</reference>
<keyword evidence="2" id="KW-1185">Reference proteome</keyword>
<organism evidence="1 2">
    <name type="scientific">Lithospermum erythrorhizon</name>
    <name type="common">Purple gromwell</name>
    <name type="synonym">Lithospermum officinale var. erythrorhizon</name>
    <dbReference type="NCBI Taxonomy" id="34254"/>
    <lineage>
        <taxon>Eukaryota</taxon>
        <taxon>Viridiplantae</taxon>
        <taxon>Streptophyta</taxon>
        <taxon>Embryophyta</taxon>
        <taxon>Tracheophyta</taxon>
        <taxon>Spermatophyta</taxon>
        <taxon>Magnoliopsida</taxon>
        <taxon>eudicotyledons</taxon>
        <taxon>Gunneridae</taxon>
        <taxon>Pentapetalae</taxon>
        <taxon>asterids</taxon>
        <taxon>lamiids</taxon>
        <taxon>Boraginales</taxon>
        <taxon>Boraginaceae</taxon>
        <taxon>Boraginoideae</taxon>
        <taxon>Lithospermeae</taxon>
        <taxon>Lithospermum</taxon>
    </lineage>
</organism>
<name>A0AAV3NRF9_LITER</name>
<accession>A0AAV3NRF9</accession>
<evidence type="ECO:0000313" key="2">
    <source>
        <dbReference type="Proteomes" id="UP001454036"/>
    </source>
</evidence>
<dbReference type="AlphaFoldDB" id="A0AAV3NRF9"/>
<dbReference type="Proteomes" id="UP001454036">
    <property type="component" value="Unassembled WGS sequence"/>
</dbReference>